<dbReference type="InterPro" id="IPR026444">
    <property type="entry name" value="Secre_tail"/>
</dbReference>
<dbReference type="EMBL" id="JACHGF010000001">
    <property type="protein sequence ID" value="MBB5282793.1"/>
    <property type="molecule type" value="Genomic_DNA"/>
</dbReference>
<protein>
    <recommendedName>
        <fullName evidence="1">Secretion system C-terminal sorting domain-containing protein</fullName>
    </recommendedName>
</protein>
<dbReference type="NCBIfam" id="TIGR04183">
    <property type="entry name" value="Por_Secre_tail"/>
    <property type="match status" value="1"/>
</dbReference>
<dbReference type="Proteomes" id="UP000557307">
    <property type="component" value="Unassembled WGS sequence"/>
</dbReference>
<name>A0A840TNK4_9BACT</name>
<feature type="domain" description="Secretion system C-terminal sorting" evidence="1">
    <location>
        <begin position="102"/>
        <end position="170"/>
    </location>
</feature>
<accession>A0A840TNK4</accession>
<sequence length="174" mass="19490">MKLVTFTANKEAQTAVLNWSTAEEVNSERFEVEHSLNGKQWRTIGTVAAKGNSQSTLWYSFVDADPANGENLYRLRMVDKDRTHAYSPVRSLSFDIKVGTYLYPNPVAEKLLINIDDWNKVERVQVYSNSGKAVYEAQSAPVDGIDVKNLPAGLYVVRVTRTNGAVEAYKVVKN</sequence>
<reference evidence="2 3" key="1">
    <citation type="submission" date="2020-08" db="EMBL/GenBank/DDBJ databases">
        <title>Genomic Encyclopedia of Type Strains, Phase IV (KMG-IV): sequencing the most valuable type-strain genomes for metagenomic binning, comparative biology and taxonomic classification.</title>
        <authorList>
            <person name="Goeker M."/>
        </authorList>
    </citation>
    <scope>NUCLEOTIDE SEQUENCE [LARGE SCALE GENOMIC DNA]</scope>
    <source>
        <strain evidence="2 3">DSM 105074</strain>
    </source>
</reference>
<evidence type="ECO:0000313" key="3">
    <source>
        <dbReference type="Proteomes" id="UP000557307"/>
    </source>
</evidence>
<keyword evidence="3" id="KW-1185">Reference proteome</keyword>
<organism evidence="2 3">
    <name type="scientific">Rhabdobacter roseus</name>
    <dbReference type="NCBI Taxonomy" id="1655419"/>
    <lineage>
        <taxon>Bacteria</taxon>
        <taxon>Pseudomonadati</taxon>
        <taxon>Bacteroidota</taxon>
        <taxon>Cytophagia</taxon>
        <taxon>Cytophagales</taxon>
        <taxon>Cytophagaceae</taxon>
        <taxon>Rhabdobacter</taxon>
    </lineage>
</organism>
<dbReference type="AlphaFoldDB" id="A0A840TNK4"/>
<proteinExistence type="predicted"/>
<evidence type="ECO:0000313" key="2">
    <source>
        <dbReference type="EMBL" id="MBB5282793.1"/>
    </source>
</evidence>
<evidence type="ECO:0000259" key="1">
    <source>
        <dbReference type="Pfam" id="PF18962"/>
    </source>
</evidence>
<comment type="caution">
    <text evidence="2">The sequence shown here is derived from an EMBL/GenBank/DDBJ whole genome shotgun (WGS) entry which is preliminary data.</text>
</comment>
<gene>
    <name evidence="2" type="ORF">HNQ92_000914</name>
</gene>
<dbReference type="Pfam" id="PF18962">
    <property type="entry name" value="Por_Secre_tail"/>
    <property type="match status" value="1"/>
</dbReference>